<evidence type="ECO:0000313" key="2">
    <source>
        <dbReference type="Proteomes" id="UP001204643"/>
    </source>
</evidence>
<dbReference type="Proteomes" id="UP001204643">
    <property type="component" value="Unassembled WGS sequence"/>
</dbReference>
<accession>A0AAW5L900</accession>
<dbReference type="AlphaFoldDB" id="A0AAW5L900"/>
<feature type="non-terminal residue" evidence="1">
    <location>
        <position position="1"/>
    </location>
</feature>
<organism evidence="1 2">
    <name type="scientific">Bacillus cereus</name>
    <dbReference type="NCBI Taxonomy" id="1396"/>
    <lineage>
        <taxon>Bacteria</taxon>
        <taxon>Bacillati</taxon>
        <taxon>Bacillota</taxon>
        <taxon>Bacilli</taxon>
        <taxon>Bacillales</taxon>
        <taxon>Bacillaceae</taxon>
        <taxon>Bacillus</taxon>
        <taxon>Bacillus cereus group</taxon>
    </lineage>
</organism>
<reference evidence="1" key="1">
    <citation type="submission" date="2022-07" db="EMBL/GenBank/DDBJ databases">
        <title>Identification and characterization of Bacillus thuringiensis and other Bacillus cereus group isolates from spinach by whole genome sequencing.</title>
        <authorList>
            <person name="Zao X."/>
            <person name="Zervas A."/>
            <person name="Hendriks M."/>
            <person name="Rajkovic A."/>
            <person name="Van Overbeek L."/>
            <person name="Hendriksen N.B."/>
            <person name="Uyttendaele M."/>
        </authorList>
    </citation>
    <scope>NUCLEOTIDE SEQUENCE</scope>
    <source>
        <strain evidence="1">781001F-1</strain>
    </source>
</reference>
<gene>
    <name evidence="1" type="ORF">NPM19_33015</name>
</gene>
<dbReference type="EMBL" id="JANHEB010000324">
    <property type="protein sequence ID" value="MCQ6289354.1"/>
    <property type="molecule type" value="Genomic_DNA"/>
</dbReference>
<evidence type="ECO:0000313" key="1">
    <source>
        <dbReference type="EMBL" id="MCQ6289354.1"/>
    </source>
</evidence>
<sequence>INFFDVASNENDEIVGLVPFRNSLLIFCRYSIWALYGKTTSDYELVKINTPTGCIAPESIQVVGNQIFYLSDTHVYGLFANDFNMVSAQ</sequence>
<proteinExistence type="predicted"/>
<comment type="caution">
    <text evidence="1">The sequence shown here is derived from an EMBL/GenBank/DDBJ whole genome shotgun (WGS) entry which is preliminary data.</text>
</comment>
<name>A0AAW5L900_BACCE</name>
<protein>
    <submittedName>
        <fullName evidence="1">Uncharacterized protein</fullName>
    </submittedName>
</protein>
<feature type="non-terminal residue" evidence="1">
    <location>
        <position position="89"/>
    </location>
</feature>